<feature type="region of interest" description="Disordered" evidence="1">
    <location>
        <begin position="115"/>
        <end position="202"/>
    </location>
</feature>
<proteinExistence type="predicted"/>
<organism evidence="2 3">
    <name type="scientific">Psilocybe cyanescens</name>
    <dbReference type="NCBI Taxonomy" id="93625"/>
    <lineage>
        <taxon>Eukaryota</taxon>
        <taxon>Fungi</taxon>
        <taxon>Dikarya</taxon>
        <taxon>Basidiomycota</taxon>
        <taxon>Agaricomycotina</taxon>
        <taxon>Agaricomycetes</taxon>
        <taxon>Agaricomycetidae</taxon>
        <taxon>Agaricales</taxon>
        <taxon>Agaricineae</taxon>
        <taxon>Strophariaceae</taxon>
        <taxon>Psilocybe</taxon>
    </lineage>
</organism>
<evidence type="ECO:0000313" key="3">
    <source>
        <dbReference type="Proteomes" id="UP000283269"/>
    </source>
</evidence>
<name>A0A409X337_PSICY</name>
<feature type="region of interest" description="Disordered" evidence="1">
    <location>
        <begin position="70"/>
        <end position="91"/>
    </location>
</feature>
<feature type="region of interest" description="Disordered" evidence="1">
    <location>
        <begin position="1"/>
        <end position="43"/>
    </location>
</feature>
<feature type="compositionally biased region" description="Basic and acidic residues" evidence="1">
    <location>
        <begin position="74"/>
        <end position="91"/>
    </location>
</feature>
<gene>
    <name evidence="2" type="ORF">CVT25_004176</name>
</gene>
<feature type="compositionally biased region" description="Basic and acidic residues" evidence="1">
    <location>
        <begin position="121"/>
        <end position="161"/>
    </location>
</feature>
<feature type="compositionally biased region" description="Low complexity" evidence="1">
    <location>
        <begin position="12"/>
        <end position="37"/>
    </location>
</feature>
<dbReference type="AlphaFoldDB" id="A0A409X337"/>
<dbReference type="Proteomes" id="UP000283269">
    <property type="component" value="Unassembled WGS sequence"/>
</dbReference>
<protein>
    <submittedName>
        <fullName evidence="2">Uncharacterized protein</fullName>
    </submittedName>
</protein>
<evidence type="ECO:0000313" key="2">
    <source>
        <dbReference type="EMBL" id="PPQ85169.1"/>
    </source>
</evidence>
<dbReference type="OrthoDB" id="4590707at2759"/>
<dbReference type="EMBL" id="NHYD01002743">
    <property type="protein sequence ID" value="PPQ85169.1"/>
    <property type="molecule type" value="Genomic_DNA"/>
</dbReference>
<comment type="caution">
    <text evidence="2">The sequence shown here is derived from an EMBL/GenBank/DDBJ whole genome shotgun (WGS) entry which is preliminary data.</text>
</comment>
<dbReference type="InParanoid" id="A0A409X337"/>
<sequence length="202" mass="21465">MSARLARSAFQSATRRAQTTVSSSAARVSRRAMSSTSGGAKSSDTPWIIGASLVFGPAFLYLVSPSARKNQHGIHNDHKEYPTLKHNADAPKHDEPVELMKDDEGTEANVGASIALSEGSDVPKDSQSPEKQAELHTDAETAAVPEEKSETGDAQEEDGHKHTPKAGTYQKEGEHGPVDQEVAQEGAKKGVLPIDNAKGEDV</sequence>
<accession>A0A409X337</accession>
<keyword evidence="3" id="KW-1185">Reference proteome</keyword>
<dbReference type="STRING" id="93625.A0A409X337"/>
<evidence type="ECO:0000256" key="1">
    <source>
        <dbReference type="SAM" id="MobiDB-lite"/>
    </source>
</evidence>
<reference evidence="2 3" key="1">
    <citation type="journal article" date="2018" name="Evol. Lett.">
        <title>Horizontal gene cluster transfer increased hallucinogenic mushroom diversity.</title>
        <authorList>
            <person name="Reynolds H.T."/>
            <person name="Vijayakumar V."/>
            <person name="Gluck-Thaler E."/>
            <person name="Korotkin H.B."/>
            <person name="Matheny P.B."/>
            <person name="Slot J.C."/>
        </authorList>
    </citation>
    <scope>NUCLEOTIDE SEQUENCE [LARGE SCALE GENOMIC DNA]</scope>
    <source>
        <strain evidence="2 3">2631</strain>
    </source>
</reference>